<dbReference type="SUPFAM" id="SSF110997">
    <property type="entry name" value="Sporulation related repeat"/>
    <property type="match status" value="1"/>
</dbReference>
<protein>
    <submittedName>
        <fullName evidence="6">Sporulation related protein</fullName>
    </submittedName>
</protein>
<evidence type="ECO:0000313" key="6">
    <source>
        <dbReference type="EMBL" id="TCK85751.1"/>
    </source>
</evidence>
<dbReference type="PROSITE" id="PS51724">
    <property type="entry name" value="SPOR"/>
    <property type="match status" value="1"/>
</dbReference>
<keyword evidence="2" id="KW-0175">Coiled coil</keyword>
<evidence type="ECO:0000313" key="7">
    <source>
        <dbReference type="Proteomes" id="UP000294616"/>
    </source>
</evidence>
<keyword evidence="4" id="KW-1133">Transmembrane helix</keyword>
<dbReference type="InterPro" id="IPR010992">
    <property type="entry name" value="IHF-like_DNA-bd_dom_sf"/>
</dbReference>
<dbReference type="SUPFAM" id="SSF47729">
    <property type="entry name" value="IHF-like DNA-binding proteins"/>
    <property type="match status" value="1"/>
</dbReference>
<dbReference type="PANTHER" id="PTHR38687:SF1">
    <property type="entry name" value="CELL DIVISION PROTEIN DEDD"/>
    <property type="match status" value="1"/>
</dbReference>
<evidence type="ECO:0000256" key="1">
    <source>
        <dbReference type="ARBA" id="ARBA00023125"/>
    </source>
</evidence>
<reference evidence="6 7" key="1">
    <citation type="submission" date="2019-03" db="EMBL/GenBank/DDBJ databases">
        <title>Genomic Encyclopedia of Archaeal and Bacterial Type Strains, Phase II (KMG-II): from individual species to whole genera.</title>
        <authorList>
            <person name="Goeker M."/>
        </authorList>
    </citation>
    <scope>NUCLEOTIDE SEQUENCE [LARGE SCALE GENOMIC DNA]</scope>
    <source>
        <strain evidence="6 7">DSM 22554</strain>
    </source>
</reference>
<dbReference type="GO" id="GO:0042834">
    <property type="term" value="F:peptidoglycan binding"/>
    <property type="evidence" value="ECO:0007669"/>
    <property type="project" value="InterPro"/>
</dbReference>
<dbReference type="Proteomes" id="UP000294616">
    <property type="component" value="Unassembled WGS sequence"/>
</dbReference>
<evidence type="ECO:0000259" key="5">
    <source>
        <dbReference type="PROSITE" id="PS51724"/>
    </source>
</evidence>
<dbReference type="InterPro" id="IPR041268">
    <property type="entry name" value="HU-CCDC81_bac_2"/>
</dbReference>
<dbReference type="EMBL" id="SMGO01000001">
    <property type="protein sequence ID" value="TCK85751.1"/>
    <property type="molecule type" value="Genomic_DNA"/>
</dbReference>
<dbReference type="RefSeq" id="WP_132222199.1">
    <property type="nucleotide sequence ID" value="NZ_SMGO01000001.1"/>
</dbReference>
<proteinExistence type="predicted"/>
<evidence type="ECO:0000256" key="3">
    <source>
        <dbReference type="SAM" id="MobiDB-lite"/>
    </source>
</evidence>
<feature type="transmembrane region" description="Helical" evidence="4">
    <location>
        <begin position="182"/>
        <end position="201"/>
    </location>
</feature>
<sequence length="351" mass="39608">MNTLGLYIKEALQDKREIYLPGIGTFKKERIPAFFNDLKQCFMPPFQSIVLTDKQPVSDQSLIQFIAEKENIDLEESRLKIEQTISELETELQEKEEIILEGFGKLKRIETRYEFTHFQPVLEGAFNDYEPVAEAEIILPIEKKAGITNPSIDLNTDEALLPVEESTINEEYLEQESNSKKWLWPVLALVICVVAAAFWFLNPNFNFANLTNTAESGSNKQVIEQPVTEAPATAATQSTDLSTQAPLSESTEQVTPDPVNNNPSASLVKEAQGRFEVIIAAFNTMEEAEAYVNRTNAKGYNVYIIKNNNPGNLNKISYGPFQTAEEADQALIKVREELTKEAWVFENKSKK</sequence>
<dbReference type="Pfam" id="PF05036">
    <property type="entry name" value="SPOR"/>
    <property type="match status" value="1"/>
</dbReference>
<keyword evidence="4" id="KW-0812">Transmembrane</keyword>
<dbReference type="InterPro" id="IPR036680">
    <property type="entry name" value="SPOR-like_sf"/>
</dbReference>
<feature type="compositionally biased region" description="Polar residues" evidence="3">
    <location>
        <begin position="234"/>
        <end position="261"/>
    </location>
</feature>
<name>A0A4V2PYH8_9SPHI</name>
<dbReference type="InterPro" id="IPR007730">
    <property type="entry name" value="SPOR-like_dom"/>
</dbReference>
<keyword evidence="1" id="KW-0238">DNA-binding</keyword>
<feature type="region of interest" description="Disordered" evidence="3">
    <location>
        <begin position="229"/>
        <end position="261"/>
    </location>
</feature>
<feature type="coiled-coil region" evidence="2">
    <location>
        <begin position="71"/>
        <end position="101"/>
    </location>
</feature>
<feature type="domain" description="SPOR" evidence="5">
    <location>
        <begin position="269"/>
        <end position="347"/>
    </location>
</feature>
<accession>A0A4V2PYH8</accession>
<comment type="caution">
    <text evidence="6">The sequence shown here is derived from an EMBL/GenBank/DDBJ whole genome shotgun (WGS) entry which is preliminary data.</text>
</comment>
<dbReference type="Pfam" id="PF18175">
    <property type="entry name" value="HU-CCDC81_bac_2"/>
    <property type="match status" value="1"/>
</dbReference>
<gene>
    <name evidence="6" type="ORF">C8N28_1064</name>
</gene>
<dbReference type="GO" id="GO:0032153">
    <property type="term" value="C:cell division site"/>
    <property type="evidence" value="ECO:0007669"/>
    <property type="project" value="TreeGrafter"/>
</dbReference>
<dbReference type="GO" id="GO:0030428">
    <property type="term" value="C:cell septum"/>
    <property type="evidence" value="ECO:0007669"/>
    <property type="project" value="TreeGrafter"/>
</dbReference>
<dbReference type="PANTHER" id="PTHR38687">
    <property type="entry name" value="CELL DIVISION PROTEIN DEDD-RELATED"/>
    <property type="match status" value="1"/>
</dbReference>
<dbReference type="Gene3D" id="3.30.70.1070">
    <property type="entry name" value="Sporulation related repeat"/>
    <property type="match status" value="1"/>
</dbReference>
<dbReference type="GO" id="GO:0003677">
    <property type="term" value="F:DNA binding"/>
    <property type="evidence" value="ECO:0007669"/>
    <property type="project" value="UniProtKB-KW"/>
</dbReference>
<dbReference type="AlphaFoldDB" id="A0A4V2PYH8"/>
<dbReference type="InterPro" id="IPR052521">
    <property type="entry name" value="Cell_div_SPOR-domain"/>
</dbReference>
<dbReference type="GO" id="GO:0032506">
    <property type="term" value="P:cytokinetic process"/>
    <property type="evidence" value="ECO:0007669"/>
    <property type="project" value="TreeGrafter"/>
</dbReference>
<dbReference type="OrthoDB" id="653949at2"/>
<evidence type="ECO:0000256" key="4">
    <source>
        <dbReference type="SAM" id="Phobius"/>
    </source>
</evidence>
<evidence type="ECO:0000256" key="2">
    <source>
        <dbReference type="SAM" id="Coils"/>
    </source>
</evidence>
<organism evidence="6 7">
    <name type="scientific">Albibacterium bauzanense</name>
    <dbReference type="NCBI Taxonomy" id="653929"/>
    <lineage>
        <taxon>Bacteria</taxon>
        <taxon>Pseudomonadati</taxon>
        <taxon>Bacteroidota</taxon>
        <taxon>Sphingobacteriia</taxon>
        <taxon>Sphingobacteriales</taxon>
        <taxon>Sphingobacteriaceae</taxon>
        <taxon>Albibacterium</taxon>
    </lineage>
</organism>
<keyword evidence="4" id="KW-0472">Membrane</keyword>
<keyword evidence="7" id="KW-1185">Reference proteome</keyword>